<dbReference type="HOGENOM" id="CLU_027171_2_1_1"/>
<dbReference type="InParanoid" id="B3MW48"/>
<protein>
    <recommendedName>
        <fullName evidence="7">Lipase domain-containing protein</fullName>
    </recommendedName>
</protein>
<dbReference type="PRINTS" id="PR00825">
    <property type="entry name" value="DOLALLERGEN"/>
</dbReference>
<dbReference type="PANTHER" id="PTHR11610">
    <property type="entry name" value="LIPASE"/>
    <property type="match status" value="1"/>
</dbReference>
<evidence type="ECO:0000256" key="3">
    <source>
        <dbReference type="ARBA" id="ARBA00022525"/>
    </source>
</evidence>
<name>B3MW48_DROAN</name>
<dbReference type="SUPFAM" id="SSF53474">
    <property type="entry name" value="alpha/beta-Hydrolases"/>
    <property type="match status" value="1"/>
</dbReference>
<keyword evidence="4 6" id="KW-0732">Signal</keyword>
<dbReference type="PhylomeDB" id="B3MW48"/>
<feature type="signal peptide" evidence="6">
    <location>
        <begin position="1"/>
        <end position="18"/>
    </location>
</feature>
<dbReference type="OMA" id="IPDMSRM"/>
<sequence>MTFRALVVLVLLSGAAQSDKLRSDLIHSDSVLDFMNISRGEHPGRQDQEPGLPTVDSLLDRLQSTLKQWVIGVPLDLGFSTFNYICSTIVDLGVLQSKVVPDMSRMSFFLLTEDADCLNVSVPLTRAEDLWTTPGFHRDRPSVLYITGFKTNINDSGAGPVAKAYACRGDTNFMVLDAAYFLDTLYSWSALNTEAIGEYVAKALLRLPDQDYVLERFHLVGHSLGAQIAGSTGRNYRQLSGGKILKRITGLDPANPCFYDGNDLEGVRSGDARFVDIIHTNPGMLGTSKRAGDADFFVQGRLPFKRGCLGLDALSCSHTRAVQYYLESVYPTNGNDFLGKRCGRYADLYTGILCDSTDTVMGFAADPADLGLFYVDVNGAQPYGQNASPETYTYTGSECGNCRG</sequence>
<dbReference type="Pfam" id="PF00151">
    <property type="entry name" value="Lipase"/>
    <property type="match status" value="1"/>
</dbReference>
<keyword evidence="3" id="KW-0964">Secreted</keyword>
<evidence type="ECO:0000259" key="7">
    <source>
        <dbReference type="Pfam" id="PF00151"/>
    </source>
</evidence>
<gene>
    <name evidence="8" type="primary">Dana\GF22326</name>
    <name evidence="8" type="synonym">dana_GLEANR_6300</name>
    <name evidence="8" type="ORF">GF22326</name>
</gene>
<dbReference type="InterPro" id="IPR002334">
    <property type="entry name" value="Allerg_PlipaseA1"/>
</dbReference>
<dbReference type="InterPro" id="IPR013818">
    <property type="entry name" value="Lipase"/>
</dbReference>
<dbReference type="GO" id="GO:0005615">
    <property type="term" value="C:extracellular space"/>
    <property type="evidence" value="ECO:0007669"/>
    <property type="project" value="TreeGrafter"/>
</dbReference>
<dbReference type="InterPro" id="IPR000734">
    <property type="entry name" value="TAG_lipase"/>
</dbReference>
<dbReference type="FunCoup" id="B3MW48">
    <property type="interactions" value="13"/>
</dbReference>
<evidence type="ECO:0000256" key="5">
    <source>
        <dbReference type="RuleBase" id="RU004262"/>
    </source>
</evidence>
<dbReference type="GeneID" id="6504990"/>
<evidence type="ECO:0000313" key="9">
    <source>
        <dbReference type="Proteomes" id="UP000007801"/>
    </source>
</evidence>
<dbReference type="GO" id="GO:0017171">
    <property type="term" value="F:serine hydrolase activity"/>
    <property type="evidence" value="ECO:0007669"/>
    <property type="project" value="TreeGrafter"/>
</dbReference>
<dbReference type="Gene3D" id="3.40.50.1820">
    <property type="entry name" value="alpha/beta hydrolase"/>
    <property type="match status" value="1"/>
</dbReference>
<evidence type="ECO:0000256" key="6">
    <source>
        <dbReference type="SAM" id="SignalP"/>
    </source>
</evidence>
<dbReference type="AlphaFoldDB" id="B3MW48"/>
<dbReference type="GO" id="GO:0016042">
    <property type="term" value="P:lipid catabolic process"/>
    <property type="evidence" value="ECO:0007669"/>
    <property type="project" value="TreeGrafter"/>
</dbReference>
<proteinExistence type="inferred from homology"/>
<dbReference type="STRING" id="7217.B3MW48"/>
<comment type="subcellular location">
    <subcellularLocation>
        <location evidence="1">Secreted</location>
    </subcellularLocation>
</comment>
<evidence type="ECO:0000256" key="1">
    <source>
        <dbReference type="ARBA" id="ARBA00004613"/>
    </source>
</evidence>
<organism evidence="8 9">
    <name type="scientific">Drosophila ananassae</name>
    <name type="common">Fruit fly</name>
    <dbReference type="NCBI Taxonomy" id="7217"/>
    <lineage>
        <taxon>Eukaryota</taxon>
        <taxon>Metazoa</taxon>
        <taxon>Ecdysozoa</taxon>
        <taxon>Arthropoda</taxon>
        <taxon>Hexapoda</taxon>
        <taxon>Insecta</taxon>
        <taxon>Pterygota</taxon>
        <taxon>Neoptera</taxon>
        <taxon>Endopterygota</taxon>
        <taxon>Diptera</taxon>
        <taxon>Brachycera</taxon>
        <taxon>Muscomorpha</taxon>
        <taxon>Ephydroidea</taxon>
        <taxon>Drosophilidae</taxon>
        <taxon>Drosophila</taxon>
        <taxon>Sophophora</taxon>
    </lineage>
</organism>
<dbReference type="InterPro" id="IPR029058">
    <property type="entry name" value="AB_hydrolase_fold"/>
</dbReference>
<dbReference type="PRINTS" id="PR00821">
    <property type="entry name" value="TAGLIPASE"/>
</dbReference>
<reference evidence="8 9" key="1">
    <citation type="journal article" date="2007" name="Nature">
        <title>Evolution of genes and genomes on the Drosophila phylogeny.</title>
        <authorList>
            <consortium name="Drosophila 12 Genomes Consortium"/>
            <person name="Clark A.G."/>
            <person name="Eisen M.B."/>
            <person name="Smith D.R."/>
            <person name="Bergman C.M."/>
            <person name="Oliver B."/>
            <person name="Markow T.A."/>
            <person name="Kaufman T.C."/>
            <person name="Kellis M."/>
            <person name="Gelbart W."/>
            <person name="Iyer V.N."/>
            <person name="Pollard D.A."/>
            <person name="Sackton T.B."/>
            <person name="Larracuente A.M."/>
            <person name="Singh N.D."/>
            <person name="Abad J.P."/>
            <person name="Abt D.N."/>
            <person name="Adryan B."/>
            <person name="Aguade M."/>
            <person name="Akashi H."/>
            <person name="Anderson W.W."/>
            <person name="Aquadro C.F."/>
            <person name="Ardell D.H."/>
            <person name="Arguello R."/>
            <person name="Artieri C.G."/>
            <person name="Barbash D.A."/>
            <person name="Barker D."/>
            <person name="Barsanti P."/>
            <person name="Batterham P."/>
            <person name="Batzoglou S."/>
            <person name="Begun D."/>
            <person name="Bhutkar A."/>
            <person name="Blanco E."/>
            <person name="Bosak S.A."/>
            <person name="Bradley R.K."/>
            <person name="Brand A.D."/>
            <person name="Brent M.R."/>
            <person name="Brooks A.N."/>
            <person name="Brown R.H."/>
            <person name="Butlin R.K."/>
            <person name="Caggese C."/>
            <person name="Calvi B.R."/>
            <person name="Bernardo de Carvalho A."/>
            <person name="Caspi A."/>
            <person name="Castrezana S."/>
            <person name="Celniker S.E."/>
            <person name="Chang J.L."/>
            <person name="Chapple C."/>
            <person name="Chatterji S."/>
            <person name="Chinwalla A."/>
            <person name="Civetta A."/>
            <person name="Clifton S.W."/>
            <person name="Comeron J.M."/>
            <person name="Costello J.C."/>
            <person name="Coyne J.A."/>
            <person name="Daub J."/>
            <person name="David R.G."/>
            <person name="Delcher A.L."/>
            <person name="Delehaunty K."/>
            <person name="Do C.B."/>
            <person name="Ebling H."/>
            <person name="Edwards K."/>
            <person name="Eickbush T."/>
            <person name="Evans J.D."/>
            <person name="Filipski A."/>
            <person name="Findeiss S."/>
            <person name="Freyhult E."/>
            <person name="Fulton L."/>
            <person name="Fulton R."/>
            <person name="Garcia A.C."/>
            <person name="Gardiner A."/>
            <person name="Garfield D.A."/>
            <person name="Garvin B.E."/>
            <person name="Gibson G."/>
            <person name="Gilbert D."/>
            <person name="Gnerre S."/>
            <person name="Godfrey J."/>
            <person name="Good R."/>
            <person name="Gotea V."/>
            <person name="Gravely B."/>
            <person name="Greenberg A.J."/>
            <person name="Griffiths-Jones S."/>
            <person name="Gross S."/>
            <person name="Guigo R."/>
            <person name="Gustafson E.A."/>
            <person name="Haerty W."/>
            <person name="Hahn M.W."/>
            <person name="Halligan D.L."/>
            <person name="Halpern A.L."/>
            <person name="Halter G.M."/>
            <person name="Han M.V."/>
            <person name="Heger A."/>
            <person name="Hillier L."/>
            <person name="Hinrichs A.S."/>
            <person name="Holmes I."/>
            <person name="Hoskins R.A."/>
            <person name="Hubisz M.J."/>
            <person name="Hultmark D."/>
            <person name="Huntley M.A."/>
            <person name="Jaffe D.B."/>
            <person name="Jagadeeshan S."/>
            <person name="Jeck W.R."/>
            <person name="Johnson J."/>
            <person name="Jones C.D."/>
            <person name="Jordan W.C."/>
            <person name="Karpen G.H."/>
            <person name="Kataoka E."/>
            <person name="Keightley P.D."/>
            <person name="Kheradpour P."/>
            <person name="Kirkness E.F."/>
            <person name="Koerich L.B."/>
            <person name="Kristiansen K."/>
            <person name="Kudrna D."/>
            <person name="Kulathinal R.J."/>
            <person name="Kumar S."/>
            <person name="Kwok R."/>
            <person name="Lander E."/>
            <person name="Langley C.H."/>
            <person name="Lapoint R."/>
            <person name="Lazzaro B.P."/>
            <person name="Lee S.J."/>
            <person name="Levesque L."/>
            <person name="Li R."/>
            <person name="Lin C.F."/>
            <person name="Lin M.F."/>
            <person name="Lindblad-Toh K."/>
            <person name="Llopart A."/>
            <person name="Long M."/>
            <person name="Low L."/>
            <person name="Lozovsky E."/>
            <person name="Lu J."/>
            <person name="Luo M."/>
            <person name="Machado C.A."/>
            <person name="Makalowski W."/>
            <person name="Marzo M."/>
            <person name="Matsuda M."/>
            <person name="Matzkin L."/>
            <person name="McAllister B."/>
            <person name="McBride C.S."/>
            <person name="McKernan B."/>
            <person name="McKernan K."/>
            <person name="Mendez-Lago M."/>
            <person name="Minx P."/>
            <person name="Mollenhauer M.U."/>
            <person name="Montooth K."/>
            <person name="Mount S.M."/>
            <person name="Mu X."/>
            <person name="Myers E."/>
            <person name="Negre B."/>
            <person name="Newfeld S."/>
            <person name="Nielsen R."/>
            <person name="Noor M.A."/>
            <person name="O'Grady P."/>
            <person name="Pachter L."/>
            <person name="Papaceit M."/>
            <person name="Parisi M.J."/>
            <person name="Parisi M."/>
            <person name="Parts L."/>
            <person name="Pedersen J.S."/>
            <person name="Pesole G."/>
            <person name="Phillippy A.M."/>
            <person name="Ponting C.P."/>
            <person name="Pop M."/>
            <person name="Porcelli D."/>
            <person name="Powell J.R."/>
            <person name="Prohaska S."/>
            <person name="Pruitt K."/>
            <person name="Puig M."/>
            <person name="Quesneville H."/>
            <person name="Ram K.R."/>
            <person name="Rand D."/>
            <person name="Rasmussen M.D."/>
            <person name="Reed L.K."/>
            <person name="Reenan R."/>
            <person name="Reily A."/>
            <person name="Remington K.A."/>
            <person name="Rieger T.T."/>
            <person name="Ritchie M.G."/>
            <person name="Robin C."/>
            <person name="Rogers Y.H."/>
            <person name="Rohde C."/>
            <person name="Rozas J."/>
            <person name="Rubenfield M.J."/>
            <person name="Ruiz A."/>
            <person name="Russo S."/>
            <person name="Salzberg S.L."/>
            <person name="Sanchez-Gracia A."/>
            <person name="Saranga D.J."/>
            <person name="Sato H."/>
            <person name="Schaeffer S.W."/>
            <person name="Schatz M.C."/>
            <person name="Schlenke T."/>
            <person name="Schwartz R."/>
            <person name="Segarra C."/>
            <person name="Singh R.S."/>
            <person name="Sirot L."/>
            <person name="Sirota M."/>
            <person name="Sisneros N.B."/>
            <person name="Smith C.D."/>
            <person name="Smith T.F."/>
            <person name="Spieth J."/>
            <person name="Stage D.E."/>
            <person name="Stark A."/>
            <person name="Stephan W."/>
            <person name="Strausberg R.L."/>
            <person name="Strempel S."/>
            <person name="Sturgill D."/>
            <person name="Sutton G."/>
            <person name="Sutton G.G."/>
            <person name="Tao W."/>
            <person name="Teichmann S."/>
            <person name="Tobari Y.N."/>
            <person name="Tomimura Y."/>
            <person name="Tsolas J.M."/>
            <person name="Valente V.L."/>
            <person name="Venter E."/>
            <person name="Venter J.C."/>
            <person name="Vicario S."/>
            <person name="Vieira F.G."/>
            <person name="Vilella A.J."/>
            <person name="Villasante A."/>
            <person name="Walenz B."/>
            <person name="Wang J."/>
            <person name="Wasserman M."/>
            <person name="Watts T."/>
            <person name="Wilson D."/>
            <person name="Wilson R.K."/>
            <person name="Wing R.A."/>
            <person name="Wolfner M.F."/>
            <person name="Wong A."/>
            <person name="Wong G.K."/>
            <person name="Wu C.I."/>
            <person name="Wu G."/>
            <person name="Yamamoto D."/>
            <person name="Yang H.P."/>
            <person name="Yang S.P."/>
            <person name="Yorke J.A."/>
            <person name="Yoshida K."/>
            <person name="Zdobnov E."/>
            <person name="Zhang P."/>
            <person name="Zhang Y."/>
            <person name="Zimin A.V."/>
            <person name="Baldwin J."/>
            <person name="Abdouelleil A."/>
            <person name="Abdulkadir J."/>
            <person name="Abebe A."/>
            <person name="Abera B."/>
            <person name="Abreu J."/>
            <person name="Acer S.C."/>
            <person name="Aftuck L."/>
            <person name="Alexander A."/>
            <person name="An P."/>
            <person name="Anderson E."/>
            <person name="Anderson S."/>
            <person name="Arachi H."/>
            <person name="Azer M."/>
            <person name="Bachantsang P."/>
            <person name="Barry A."/>
            <person name="Bayul T."/>
            <person name="Berlin A."/>
            <person name="Bessette D."/>
            <person name="Bloom T."/>
            <person name="Blye J."/>
            <person name="Boguslavskiy L."/>
            <person name="Bonnet C."/>
            <person name="Boukhgalter B."/>
            <person name="Bourzgui I."/>
            <person name="Brown A."/>
            <person name="Cahill P."/>
            <person name="Channer S."/>
            <person name="Cheshatsang Y."/>
            <person name="Chuda L."/>
            <person name="Citroen M."/>
            <person name="Collymore A."/>
            <person name="Cooke P."/>
            <person name="Costello M."/>
            <person name="D'Aco K."/>
            <person name="Daza R."/>
            <person name="De Haan G."/>
            <person name="DeGray S."/>
            <person name="DeMaso C."/>
            <person name="Dhargay N."/>
            <person name="Dooley K."/>
            <person name="Dooley E."/>
            <person name="Doricent M."/>
            <person name="Dorje P."/>
            <person name="Dorjee K."/>
            <person name="Dupes A."/>
            <person name="Elong R."/>
            <person name="Falk J."/>
            <person name="Farina A."/>
            <person name="Faro S."/>
            <person name="Ferguson D."/>
            <person name="Fisher S."/>
            <person name="Foley C.D."/>
            <person name="Franke A."/>
            <person name="Friedrich D."/>
            <person name="Gadbois L."/>
            <person name="Gearin G."/>
            <person name="Gearin C.R."/>
            <person name="Giannoukos G."/>
            <person name="Goode T."/>
            <person name="Graham J."/>
            <person name="Grandbois E."/>
            <person name="Grewal S."/>
            <person name="Gyaltsen K."/>
            <person name="Hafez N."/>
            <person name="Hagos B."/>
            <person name="Hall J."/>
            <person name="Henson C."/>
            <person name="Hollinger A."/>
            <person name="Honan T."/>
            <person name="Huard M.D."/>
            <person name="Hughes L."/>
            <person name="Hurhula B."/>
            <person name="Husby M.E."/>
            <person name="Kamat A."/>
            <person name="Kanga B."/>
            <person name="Kashin S."/>
            <person name="Khazanovich D."/>
            <person name="Kisner P."/>
            <person name="Lance K."/>
            <person name="Lara M."/>
            <person name="Lee W."/>
            <person name="Lennon N."/>
            <person name="Letendre F."/>
            <person name="LeVine R."/>
            <person name="Lipovsky A."/>
            <person name="Liu X."/>
            <person name="Liu J."/>
            <person name="Liu S."/>
            <person name="Lokyitsang T."/>
            <person name="Lokyitsang Y."/>
            <person name="Lubonja R."/>
            <person name="Lui A."/>
            <person name="MacDonald P."/>
            <person name="Magnisalis V."/>
            <person name="Maru K."/>
            <person name="Matthews C."/>
            <person name="McCusker W."/>
            <person name="McDonough S."/>
            <person name="Mehta T."/>
            <person name="Meldrim J."/>
            <person name="Meneus L."/>
            <person name="Mihai O."/>
            <person name="Mihalev A."/>
            <person name="Mihova T."/>
            <person name="Mittelman R."/>
            <person name="Mlenga V."/>
            <person name="Montmayeur A."/>
            <person name="Mulrain L."/>
            <person name="Navidi A."/>
            <person name="Naylor J."/>
            <person name="Negash T."/>
            <person name="Nguyen T."/>
            <person name="Nguyen N."/>
            <person name="Nicol R."/>
            <person name="Norbu C."/>
            <person name="Norbu N."/>
            <person name="Novod N."/>
            <person name="O'Neill B."/>
            <person name="Osman S."/>
            <person name="Markiewicz E."/>
            <person name="Oyono O.L."/>
            <person name="Patti C."/>
            <person name="Phunkhang P."/>
            <person name="Pierre F."/>
            <person name="Priest M."/>
            <person name="Raghuraman S."/>
            <person name="Rege F."/>
            <person name="Reyes R."/>
            <person name="Rise C."/>
            <person name="Rogov P."/>
            <person name="Ross K."/>
            <person name="Ryan E."/>
            <person name="Settipalli S."/>
            <person name="Shea T."/>
            <person name="Sherpa N."/>
            <person name="Shi L."/>
            <person name="Shih D."/>
            <person name="Sparrow T."/>
            <person name="Spaulding J."/>
            <person name="Stalker J."/>
            <person name="Stange-Thomann N."/>
            <person name="Stavropoulos S."/>
            <person name="Stone C."/>
            <person name="Strader C."/>
            <person name="Tesfaye S."/>
            <person name="Thomson T."/>
            <person name="Thoulutsang Y."/>
            <person name="Thoulutsang D."/>
            <person name="Topham K."/>
            <person name="Topping I."/>
            <person name="Tsamla T."/>
            <person name="Vassiliev H."/>
            <person name="Vo A."/>
            <person name="Wangchuk T."/>
            <person name="Wangdi T."/>
            <person name="Weiand M."/>
            <person name="Wilkinson J."/>
            <person name="Wilson A."/>
            <person name="Yadav S."/>
            <person name="Young G."/>
            <person name="Yu Q."/>
            <person name="Zembek L."/>
            <person name="Zhong D."/>
            <person name="Zimmer A."/>
            <person name="Zwirko Z."/>
            <person name="Jaffe D.B."/>
            <person name="Alvarez P."/>
            <person name="Brockman W."/>
            <person name="Butler J."/>
            <person name="Chin C."/>
            <person name="Gnerre S."/>
            <person name="Grabherr M."/>
            <person name="Kleber M."/>
            <person name="Mauceli E."/>
            <person name="MacCallum I."/>
        </authorList>
    </citation>
    <scope>NUCLEOTIDE SEQUENCE [LARGE SCALE GENOMIC DNA]</scope>
    <source>
        <strain evidence="9">Tucson 14024-0371.13</strain>
    </source>
</reference>
<dbReference type="OrthoDB" id="199913at2759"/>
<accession>B3MW48</accession>
<keyword evidence="8" id="KW-0378">Hydrolase</keyword>
<dbReference type="EMBL" id="CH902625">
    <property type="protein sequence ID" value="EDV35193.1"/>
    <property type="molecule type" value="Genomic_DNA"/>
</dbReference>
<dbReference type="SMR" id="B3MW48"/>
<comment type="similarity">
    <text evidence="2 5">Belongs to the AB hydrolase superfamily. Lipase family.</text>
</comment>
<evidence type="ECO:0000256" key="4">
    <source>
        <dbReference type="ARBA" id="ARBA00022729"/>
    </source>
</evidence>
<dbReference type="eggNOG" id="ENOG502SRF1">
    <property type="taxonomic scope" value="Eukaryota"/>
</dbReference>
<evidence type="ECO:0000313" key="8">
    <source>
        <dbReference type="EMBL" id="EDV35193.1"/>
    </source>
</evidence>
<keyword evidence="9" id="KW-1185">Reference proteome</keyword>
<feature type="chain" id="PRO_5002793796" description="Lipase domain-containing protein" evidence="6">
    <location>
        <begin position="19"/>
        <end position="404"/>
    </location>
</feature>
<evidence type="ECO:0000256" key="2">
    <source>
        <dbReference type="ARBA" id="ARBA00010701"/>
    </source>
</evidence>
<dbReference type="Proteomes" id="UP000007801">
    <property type="component" value="Unassembled WGS sequence"/>
</dbReference>
<dbReference type="GO" id="GO:0016298">
    <property type="term" value="F:lipase activity"/>
    <property type="evidence" value="ECO:0007669"/>
    <property type="project" value="InterPro"/>
</dbReference>
<dbReference type="PANTHER" id="PTHR11610:SF149">
    <property type="entry name" value="FI01450P-RELATED"/>
    <property type="match status" value="1"/>
</dbReference>
<feature type="domain" description="Lipase" evidence="7">
    <location>
        <begin position="105"/>
        <end position="349"/>
    </location>
</feature>
<dbReference type="KEGG" id="dan:6504990"/>